<dbReference type="KEGG" id="mwe:WEN_01555"/>
<dbReference type="HOGENOM" id="CLU_1569042_0_0_14"/>
<evidence type="ECO:0000313" key="1">
    <source>
        <dbReference type="EMBL" id="AFN65106.1"/>
    </source>
</evidence>
<protein>
    <submittedName>
        <fullName evidence="1">Uncharacterized protein</fullName>
    </submittedName>
</protein>
<dbReference type="AlphaFoldDB" id="I6YAW1"/>
<dbReference type="Proteomes" id="UP000009005">
    <property type="component" value="Chromosome"/>
</dbReference>
<gene>
    <name evidence="1" type="ordered locus">WEN_01555</name>
</gene>
<dbReference type="EMBL" id="CP003703">
    <property type="protein sequence ID" value="AFN65106.1"/>
    <property type="molecule type" value="Genomic_DNA"/>
</dbReference>
<evidence type="ECO:0000313" key="2">
    <source>
        <dbReference type="Proteomes" id="UP000009005"/>
    </source>
</evidence>
<reference evidence="1 2" key="1">
    <citation type="journal article" date="2012" name="J. Bacteriol.">
        <title>Complete genome sequence of Mycoplasma wenyonii strain Massachusetts.</title>
        <authorList>
            <person name="Dos Santos A.P."/>
            <person name="Guimaraes A.M."/>
            <person name="do Nascimento N.C."/>
            <person name="Sanmiguel P.J."/>
            <person name="Messick J.B."/>
        </authorList>
    </citation>
    <scope>NUCLEOTIDE SEQUENCE [LARGE SCALE GENOMIC DNA]</scope>
    <source>
        <strain evidence="1 2">Massachusetts</strain>
    </source>
</reference>
<sequence>MMIGSMASLGPWGGSIAYFIGPPLWIRDIAQLKATRDCYVALDARVTNNKLLACGWKSDNSTLHFYLYSATPSTSISLVKTLEVKPIDEDLRNSERDFSVKFLFGGRAALKVNRWTLESNPWVKEGGKIFDLTGFCKTTKLSTFQGSQAKSLVCVWGEQSGQQETWPALT</sequence>
<dbReference type="STRING" id="1197325.WEN_01555"/>
<name>I6YAW1_MYCWM</name>
<proteinExistence type="predicted"/>
<dbReference type="PATRIC" id="fig|1197325.3.peg.338"/>
<organism evidence="1 2">
    <name type="scientific">Mycoplasma wenyonii (strain Massachusetts)</name>
    <name type="common">Eperythrozoon wenyonii</name>
    <dbReference type="NCBI Taxonomy" id="1197325"/>
    <lineage>
        <taxon>Bacteria</taxon>
        <taxon>Bacillati</taxon>
        <taxon>Mycoplasmatota</taxon>
        <taxon>Mollicutes</taxon>
        <taxon>Mycoplasmataceae</taxon>
        <taxon>Mycoplasma</taxon>
    </lineage>
</organism>
<accession>I6YAW1</accession>
<keyword evidence="2" id="KW-1185">Reference proteome</keyword>